<dbReference type="OrthoDB" id="3260303at2759"/>
<evidence type="ECO:0000256" key="2">
    <source>
        <dbReference type="SAM" id="MobiDB-lite"/>
    </source>
</evidence>
<reference evidence="3 4" key="1">
    <citation type="submission" date="2018-11" db="EMBL/GenBank/DDBJ databases">
        <title>Genome assembly of Steccherinum ochraceum LE-BIN_3174, the white-rot fungus of the Steccherinaceae family (The Residual Polyporoid clade, Polyporales, Basidiomycota).</title>
        <authorList>
            <person name="Fedorova T.V."/>
            <person name="Glazunova O.A."/>
            <person name="Landesman E.O."/>
            <person name="Moiseenko K.V."/>
            <person name="Psurtseva N.V."/>
            <person name="Savinova O.S."/>
            <person name="Shakhova N.V."/>
            <person name="Tyazhelova T.V."/>
            <person name="Vasina D.V."/>
        </authorList>
    </citation>
    <scope>NUCLEOTIDE SEQUENCE [LARGE SCALE GENOMIC DNA]</scope>
    <source>
        <strain evidence="3 4">LE-BIN_3174</strain>
    </source>
</reference>
<gene>
    <name evidence="3" type="ORF">EIP91_006394</name>
</gene>
<evidence type="ECO:0008006" key="5">
    <source>
        <dbReference type="Google" id="ProtNLM"/>
    </source>
</evidence>
<accession>A0A4R0R5S2</accession>
<feature type="region of interest" description="Disordered" evidence="2">
    <location>
        <begin position="205"/>
        <end position="261"/>
    </location>
</feature>
<sequence>MRLSITPRDKEFGRLCFEHLKDGDVTNAENTKHQAELDVARNREEIAKSRAQVDVLERDLRRAEDQVQKLERLKSELEYAVTDAKEAARKAQQGLREWQAREEGRDEGWKINVMRRYNDGREDGFEDGRAEGYETGHAEGYEEGHEAGTSEGRTEGYNAGRLAGFEEGKNVGWQEGFEEGLERGRKEAREEALRAFDKFVASEFESRPGSFVDDGEPEEDRTQEWVETTRKSLNRSGSHSSHGVSREPDLEPVQEVYPEPPQQPAVWLHRRLNSNALHFVAPPPVLESR</sequence>
<feature type="compositionally biased region" description="Basic and acidic residues" evidence="2">
    <location>
        <begin position="220"/>
        <end position="230"/>
    </location>
</feature>
<organism evidence="3 4">
    <name type="scientific">Steccherinum ochraceum</name>
    <dbReference type="NCBI Taxonomy" id="92696"/>
    <lineage>
        <taxon>Eukaryota</taxon>
        <taxon>Fungi</taxon>
        <taxon>Dikarya</taxon>
        <taxon>Basidiomycota</taxon>
        <taxon>Agaricomycotina</taxon>
        <taxon>Agaricomycetes</taxon>
        <taxon>Polyporales</taxon>
        <taxon>Steccherinaceae</taxon>
        <taxon>Steccherinum</taxon>
    </lineage>
</organism>
<keyword evidence="4" id="KW-1185">Reference proteome</keyword>
<dbReference type="Proteomes" id="UP000292702">
    <property type="component" value="Unassembled WGS sequence"/>
</dbReference>
<evidence type="ECO:0000256" key="1">
    <source>
        <dbReference type="SAM" id="Coils"/>
    </source>
</evidence>
<dbReference type="EMBL" id="RWJN01000344">
    <property type="protein sequence ID" value="TCD62801.1"/>
    <property type="molecule type" value="Genomic_DNA"/>
</dbReference>
<feature type="coiled-coil region" evidence="1">
    <location>
        <begin position="25"/>
        <end position="101"/>
    </location>
</feature>
<feature type="compositionally biased region" description="Basic and acidic residues" evidence="2">
    <location>
        <begin position="122"/>
        <end position="154"/>
    </location>
</feature>
<dbReference type="STRING" id="92696.A0A4R0R5S2"/>
<evidence type="ECO:0000313" key="4">
    <source>
        <dbReference type="Proteomes" id="UP000292702"/>
    </source>
</evidence>
<feature type="region of interest" description="Disordered" evidence="2">
    <location>
        <begin position="122"/>
        <end position="157"/>
    </location>
</feature>
<name>A0A4R0R5S2_9APHY</name>
<dbReference type="AlphaFoldDB" id="A0A4R0R5S2"/>
<keyword evidence="1" id="KW-0175">Coiled coil</keyword>
<protein>
    <recommendedName>
        <fullName evidence="5">Essential protein Yae1 N-terminal domain-containing protein</fullName>
    </recommendedName>
</protein>
<comment type="caution">
    <text evidence="3">The sequence shown here is derived from an EMBL/GenBank/DDBJ whole genome shotgun (WGS) entry which is preliminary data.</text>
</comment>
<proteinExistence type="predicted"/>
<evidence type="ECO:0000313" key="3">
    <source>
        <dbReference type="EMBL" id="TCD62801.1"/>
    </source>
</evidence>